<dbReference type="PRINTS" id="PR00185">
    <property type="entry name" value="EUKARYTPORIN"/>
</dbReference>
<comment type="similarity">
    <text evidence="2">Belongs to the eukaryotic mitochondrial porin family.</text>
</comment>
<reference evidence="6" key="1">
    <citation type="submission" date="2021-08" db="EMBL/GenBank/DDBJ databases">
        <authorList>
            <person name="Misof B."/>
            <person name="Oliver O."/>
            <person name="Podsiadlowski L."/>
            <person name="Donath A."/>
            <person name="Peters R."/>
            <person name="Mayer C."/>
            <person name="Rust J."/>
            <person name="Gunkel S."/>
            <person name="Lesny P."/>
            <person name="Martin S."/>
            <person name="Oeyen J.P."/>
            <person name="Petersen M."/>
            <person name="Panagiotis P."/>
            <person name="Wilbrandt J."/>
            <person name="Tanja T."/>
        </authorList>
    </citation>
    <scope>NUCLEOTIDE SEQUENCE</scope>
    <source>
        <strain evidence="6">GBR_01_08_01A</strain>
        <tissue evidence="6">Thorax + abdomen</tissue>
    </source>
</reference>
<evidence type="ECO:0000256" key="4">
    <source>
        <dbReference type="ARBA" id="ARBA00022787"/>
    </source>
</evidence>
<evidence type="ECO:0000256" key="1">
    <source>
        <dbReference type="ARBA" id="ARBA00004294"/>
    </source>
</evidence>
<evidence type="ECO:0000256" key="2">
    <source>
        <dbReference type="ARBA" id="ARBA00007780"/>
    </source>
</evidence>
<accession>A0AAD9RBL7</accession>
<keyword evidence="3" id="KW-0812">Transmembrane</keyword>
<keyword evidence="5" id="KW-0813">Transport</keyword>
<evidence type="ECO:0000256" key="3">
    <source>
        <dbReference type="ARBA" id="ARBA00022452"/>
    </source>
</evidence>
<evidence type="ECO:0000313" key="6">
    <source>
        <dbReference type="EMBL" id="KAK2576764.1"/>
    </source>
</evidence>
<keyword evidence="3" id="KW-1134">Transmembrane beta strand</keyword>
<dbReference type="GO" id="GO:0046930">
    <property type="term" value="C:pore complex"/>
    <property type="evidence" value="ECO:0007669"/>
    <property type="project" value="UniProtKB-KW"/>
</dbReference>
<dbReference type="GO" id="GO:0008308">
    <property type="term" value="F:voltage-gated monoatomic anion channel activity"/>
    <property type="evidence" value="ECO:0007669"/>
    <property type="project" value="InterPro"/>
</dbReference>
<dbReference type="Pfam" id="PF01459">
    <property type="entry name" value="Porin_3"/>
    <property type="match status" value="1"/>
</dbReference>
<dbReference type="EMBL" id="JAIFRP010004405">
    <property type="protein sequence ID" value="KAK2576764.1"/>
    <property type="molecule type" value="Genomic_DNA"/>
</dbReference>
<keyword evidence="3" id="KW-0472">Membrane</keyword>
<proteinExistence type="inferred from homology"/>
<dbReference type="InterPro" id="IPR027246">
    <property type="entry name" value="Porin_Euk/Tom40"/>
</dbReference>
<reference evidence="6" key="2">
    <citation type="journal article" date="2023" name="Commun. Biol.">
        <title>Intrasexual cuticular hydrocarbon dimorphism in a wasp sheds light on hydrocarbon biosynthesis genes in Hymenoptera.</title>
        <authorList>
            <person name="Moris V.C."/>
            <person name="Podsiadlowski L."/>
            <person name="Martin S."/>
            <person name="Oeyen J.P."/>
            <person name="Donath A."/>
            <person name="Petersen M."/>
            <person name="Wilbrandt J."/>
            <person name="Misof B."/>
            <person name="Liedtke D."/>
            <person name="Thamm M."/>
            <person name="Scheiner R."/>
            <person name="Schmitt T."/>
            <person name="Niehuis O."/>
        </authorList>
    </citation>
    <scope>NUCLEOTIDE SEQUENCE</scope>
    <source>
        <strain evidence="6">GBR_01_08_01A</strain>
    </source>
</reference>
<keyword evidence="4" id="KW-0496">Mitochondrion</keyword>
<gene>
    <name evidence="6" type="ORF">KPH14_005409</name>
</gene>
<protein>
    <recommendedName>
        <fullName evidence="8">Voltage-dependent anion-selective channel</fullName>
    </recommendedName>
</protein>
<name>A0AAD9RBL7_9HYME</name>
<keyword evidence="4" id="KW-1000">Mitochondrion outer membrane</keyword>
<dbReference type="GO" id="GO:0005741">
    <property type="term" value="C:mitochondrial outer membrane"/>
    <property type="evidence" value="ECO:0007669"/>
    <property type="project" value="UniProtKB-SubCell"/>
</dbReference>
<dbReference type="Proteomes" id="UP001258017">
    <property type="component" value="Unassembled WGS sequence"/>
</dbReference>
<dbReference type="InterPro" id="IPR001925">
    <property type="entry name" value="Porin_Euk"/>
</dbReference>
<keyword evidence="5" id="KW-0406">Ion transport</keyword>
<dbReference type="PANTHER" id="PTHR11743">
    <property type="entry name" value="VOLTAGE-DEPENDENT ANION-SELECTIVE CHANNEL"/>
    <property type="match status" value="1"/>
</dbReference>
<dbReference type="AlphaFoldDB" id="A0AAD9RBL7"/>
<keyword evidence="7" id="KW-1185">Reference proteome</keyword>
<dbReference type="GO" id="GO:0015288">
    <property type="term" value="F:porin activity"/>
    <property type="evidence" value="ECO:0007669"/>
    <property type="project" value="UniProtKB-KW"/>
</dbReference>
<dbReference type="InterPro" id="IPR023614">
    <property type="entry name" value="Porin_dom_sf"/>
</dbReference>
<evidence type="ECO:0000313" key="7">
    <source>
        <dbReference type="Proteomes" id="UP001258017"/>
    </source>
</evidence>
<comment type="subcellular location">
    <subcellularLocation>
        <location evidence="1">Mitochondrion outer membrane</location>
    </subcellularLocation>
</comment>
<keyword evidence="5" id="KW-0626">Porin</keyword>
<evidence type="ECO:0000256" key="5">
    <source>
        <dbReference type="ARBA" id="ARBA00023114"/>
    </source>
</evidence>
<dbReference type="PANTHER" id="PTHR11743:SF70">
    <property type="entry name" value="GH26960P-RELATED"/>
    <property type="match status" value="1"/>
</dbReference>
<organism evidence="6 7">
    <name type="scientific">Odynerus spinipes</name>
    <dbReference type="NCBI Taxonomy" id="1348599"/>
    <lineage>
        <taxon>Eukaryota</taxon>
        <taxon>Metazoa</taxon>
        <taxon>Ecdysozoa</taxon>
        <taxon>Arthropoda</taxon>
        <taxon>Hexapoda</taxon>
        <taxon>Insecta</taxon>
        <taxon>Pterygota</taxon>
        <taxon>Neoptera</taxon>
        <taxon>Endopterygota</taxon>
        <taxon>Hymenoptera</taxon>
        <taxon>Apocrita</taxon>
        <taxon>Aculeata</taxon>
        <taxon>Vespoidea</taxon>
        <taxon>Vespidae</taxon>
        <taxon>Eumeninae</taxon>
        <taxon>Odynerus</taxon>
    </lineage>
</organism>
<evidence type="ECO:0008006" key="8">
    <source>
        <dbReference type="Google" id="ProtNLM"/>
    </source>
</evidence>
<dbReference type="CDD" id="cd07306">
    <property type="entry name" value="Porin3_VDAC"/>
    <property type="match status" value="1"/>
</dbReference>
<comment type="caution">
    <text evidence="6">The sequence shown here is derived from an EMBL/GenBank/DDBJ whole genome shotgun (WGS) entry which is preliminary data.</text>
</comment>
<sequence>MATPAPEEPVQVPNFSDLGKNARDVFKTGYHYGKGLFKMVVKSKKDGVFDVTSDLAVSFDTSKLDGMLETKYRTETYGNFIQKWNTEGTGSIGCELTGKIFEGLSLMSDFFYNPQTTMKGLKLDAKYINDRFNGSCSIANDNFDTSVNLYGAVVMSFKDLAVGYQCGYKTATKELTKNDIGMAFSYRDFSFHVRCTSIPHEFGCSILYNVNTEWDVAVNGITAKSGGWHEWMVGLAAKYKLDEDSIIRFKINNSMQLGASLQQKLSENATVSLSFNIDCGNISKGTHKIGLALELEA</sequence>
<dbReference type="Gene3D" id="2.40.160.10">
    <property type="entry name" value="Porin"/>
    <property type="match status" value="1"/>
</dbReference>